<protein>
    <recommendedName>
        <fullName evidence="3">methylated-DNA--[protein]-cysteine S-methyltransferase</fullName>
        <ecNumber evidence="3">2.1.1.63</ecNumber>
    </recommendedName>
</protein>
<feature type="region of interest" description="Disordered" evidence="9">
    <location>
        <begin position="133"/>
        <end position="161"/>
    </location>
</feature>
<dbReference type="AlphaFoldDB" id="A0AAJ0U5E5"/>
<dbReference type="Pfam" id="PF01035">
    <property type="entry name" value="DNA_binding_1"/>
    <property type="match status" value="1"/>
</dbReference>
<dbReference type="PROSITE" id="PS00374">
    <property type="entry name" value="MGMT"/>
    <property type="match status" value="1"/>
</dbReference>
<reference evidence="11" key="2">
    <citation type="journal article" date="2020" name="Microorganisms">
        <title>Osmotic Adaptation and Compatible Solute Biosynthesis of Phototrophic Bacteria as Revealed from Genome Analyses.</title>
        <authorList>
            <person name="Imhoff J.F."/>
            <person name="Rahn T."/>
            <person name="Kunzel S."/>
            <person name="Keller A."/>
            <person name="Neulinger S.C."/>
        </authorList>
    </citation>
    <scope>NUCLEOTIDE SEQUENCE</scope>
    <source>
        <strain evidence="11">DSM 11080</strain>
    </source>
</reference>
<dbReference type="CDD" id="cd06445">
    <property type="entry name" value="ATase"/>
    <property type="match status" value="1"/>
</dbReference>
<evidence type="ECO:0000313" key="11">
    <source>
        <dbReference type="EMBL" id="MBK1705600.1"/>
    </source>
</evidence>
<dbReference type="PANTHER" id="PTHR10815:SF13">
    <property type="entry name" value="METHYLATED-DNA--PROTEIN-CYSTEINE METHYLTRANSFERASE"/>
    <property type="match status" value="1"/>
</dbReference>
<gene>
    <name evidence="11" type="ORF">CKO40_13810</name>
</gene>
<comment type="catalytic activity">
    <reaction evidence="1">
        <text>a 4-O-methyl-thymidine in DNA + L-cysteinyl-[protein] = a thymidine in DNA + S-methyl-L-cysteinyl-[protein]</text>
        <dbReference type="Rhea" id="RHEA:53428"/>
        <dbReference type="Rhea" id="RHEA-COMP:10131"/>
        <dbReference type="Rhea" id="RHEA-COMP:10132"/>
        <dbReference type="Rhea" id="RHEA-COMP:13555"/>
        <dbReference type="Rhea" id="RHEA-COMP:13556"/>
        <dbReference type="ChEBI" id="CHEBI:29950"/>
        <dbReference type="ChEBI" id="CHEBI:82612"/>
        <dbReference type="ChEBI" id="CHEBI:137386"/>
        <dbReference type="ChEBI" id="CHEBI:137387"/>
        <dbReference type="EC" id="2.1.1.63"/>
    </reaction>
</comment>
<evidence type="ECO:0000256" key="6">
    <source>
        <dbReference type="ARBA" id="ARBA00022763"/>
    </source>
</evidence>
<proteinExistence type="inferred from homology"/>
<dbReference type="GO" id="GO:0032259">
    <property type="term" value="P:methylation"/>
    <property type="evidence" value="ECO:0007669"/>
    <property type="project" value="UniProtKB-KW"/>
</dbReference>
<keyword evidence="12" id="KW-1185">Reference proteome</keyword>
<evidence type="ECO:0000256" key="1">
    <source>
        <dbReference type="ARBA" id="ARBA00001286"/>
    </source>
</evidence>
<dbReference type="Proteomes" id="UP001296776">
    <property type="component" value="Unassembled WGS sequence"/>
</dbReference>
<evidence type="ECO:0000313" key="12">
    <source>
        <dbReference type="Proteomes" id="UP001296776"/>
    </source>
</evidence>
<keyword evidence="5" id="KW-0808">Transferase</keyword>
<evidence type="ECO:0000256" key="3">
    <source>
        <dbReference type="ARBA" id="ARBA00011918"/>
    </source>
</evidence>
<dbReference type="RefSeq" id="WP_200346822.1">
    <property type="nucleotide sequence ID" value="NZ_NRSJ01000025.1"/>
</dbReference>
<evidence type="ECO:0000256" key="4">
    <source>
        <dbReference type="ARBA" id="ARBA00022603"/>
    </source>
</evidence>
<dbReference type="InterPro" id="IPR036217">
    <property type="entry name" value="MethylDNA_cys_MeTrfase_DNAb"/>
</dbReference>
<evidence type="ECO:0000256" key="5">
    <source>
        <dbReference type="ARBA" id="ARBA00022679"/>
    </source>
</evidence>
<organism evidence="11 12">
    <name type="scientific">Halochromatium glycolicum</name>
    <dbReference type="NCBI Taxonomy" id="85075"/>
    <lineage>
        <taxon>Bacteria</taxon>
        <taxon>Pseudomonadati</taxon>
        <taxon>Pseudomonadota</taxon>
        <taxon>Gammaproteobacteria</taxon>
        <taxon>Chromatiales</taxon>
        <taxon>Chromatiaceae</taxon>
        <taxon>Halochromatium</taxon>
    </lineage>
</organism>
<evidence type="ECO:0000259" key="10">
    <source>
        <dbReference type="Pfam" id="PF01035"/>
    </source>
</evidence>
<keyword evidence="7" id="KW-0234">DNA repair</keyword>
<dbReference type="InterPro" id="IPR014048">
    <property type="entry name" value="MethylDNA_cys_MeTrfase_DNA-bd"/>
</dbReference>
<dbReference type="GO" id="GO:0006281">
    <property type="term" value="P:DNA repair"/>
    <property type="evidence" value="ECO:0007669"/>
    <property type="project" value="UniProtKB-KW"/>
</dbReference>
<evidence type="ECO:0000256" key="8">
    <source>
        <dbReference type="ARBA" id="ARBA00049348"/>
    </source>
</evidence>
<dbReference type="FunFam" id="1.10.10.10:FF:000214">
    <property type="entry name" value="Methylated-DNA--protein-cysteine methyltransferase"/>
    <property type="match status" value="1"/>
</dbReference>
<dbReference type="InterPro" id="IPR036388">
    <property type="entry name" value="WH-like_DNA-bd_sf"/>
</dbReference>
<dbReference type="Gene3D" id="1.10.10.10">
    <property type="entry name" value="Winged helix-like DNA-binding domain superfamily/Winged helix DNA-binding domain"/>
    <property type="match status" value="1"/>
</dbReference>
<evidence type="ECO:0000256" key="9">
    <source>
        <dbReference type="SAM" id="MobiDB-lite"/>
    </source>
</evidence>
<sequence length="161" mass="17139">MPTRHQNPTPAPRWISEAFDAYFADPAQPIDCPIEPAGTAFQRRVWARIAVIPPGQTVTYGALASALGSSARAVGNACRANPVPLRVPCHRVVAANGLGGFAGDRDGRLLAIKRWLLAHEGTLGTEGTFGTERALGTEETGARRMRRPAAQEDSADDASRP</sequence>
<dbReference type="SUPFAM" id="SSF46767">
    <property type="entry name" value="Methylated DNA-protein cysteine methyltransferase, C-terminal domain"/>
    <property type="match status" value="1"/>
</dbReference>
<feature type="domain" description="Methylated-DNA-[protein]-cysteine S-methyltransferase DNA binding" evidence="10">
    <location>
        <begin position="40"/>
        <end position="121"/>
    </location>
</feature>
<dbReference type="EC" id="2.1.1.63" evidence="3"/>
<reference evidence="11" key="1">
    <citation type="submission" date="2017-08" db="EMBL/GenBank/DDBJ databases">
        <authorList>
            <person name="Imhoff J.F."/>
            <person name="Rahn T."/>
            <person name="Kuenzel S."/>
            <person name="Neulinger S.C."/>
        </authorList>
    </citation>
    <scope>NUCLEOTIDE SEQUENCE</scope>
    <source>
        <strain evidence="11">DSM 11080</strain>
    </source>
</reference>
<dbReference type="EMBL" id="NRSJ01000025">
    <property type="protein sequence ID" value="MBK1705600.1"/>
    <property type="molecule type" value="Genomic_DNA"/>
</dbReference>
<dbReference type="GO" id="GO:0003908">
    <property type="term" value="F:methylated-DNA-[protein]-cysteine S-methyltransferase activity"/>
    <property type="evidence" value="ECO:0007669"/>
    <property type="project" value="UniProtKB-EC"/>
</dbReference>
<comment type="caution">
    <text evidence="11">The sequence shown here is derived from an EMBL/GenBank/DDBJ whole genome shotgun (WGS) entry which is preliminary data.</text>
</comment>
<evidence type="ECO:0000256" key="7">
    <source>
        <dbReference type="ARBA" id="ARBA00023204"/>
    </source>
</evidence>
<dbReference type="PANTHER" id="PTHR10815">
    <property type="entry name" value="METHYLATED-DNA--PROTEIN-CYSTEINE METHYLTRANSFERASE"/>
    <property type="match status" value="1"/>
</dbReference>
<comment type="similarity">
    <text evidence="2">Belongs to the MGMT family.</text>
</comment>
<keyword evidence="4" id="KW-0489">Methyltransferase</keyword>
<keyword evidence="6" id="KW-0227">DNA damage</keyword>
<dbReference type="NCBIfam" id="TIGR00589">
    <property type="entry name" value="ogt"/>
    <property type="match status" value="1"/>
</dbReference>
<accession>A0AAJ0U5E5</accession>
<name>A0AAJ0U5E5_9GAMM</name>
<dbReference type="InterPro" id="IPR001497">
    <property type="entry name" value="MethylDNA_cys_MeTrfase_AS"/>
</dbReference>
<comment type="catalytic activity">
    <reaction evidence="8">
        <text>a 6-O-methyl-2'-deoxyguanosine in DNA + L-cysteinyl-[protein] = S-methyl-L-cysteinyl-[protein] + a 2'-deoxyguanosine in DNA</text>
        <dbReference type="Rhea" id="RHEA:24000"/>
        <dbReference type="Rhea" id="RHEA-COMP:10131"/>
        <dbReference type="Rhea" id="RHEA-COMP:10132"/>
        <dbReference type="Rhea" id="RHEA-COMP:11367"/>
        <dbReference type="Rhea" id="RHEA-COMP:11368"/>
        <dbReference type="ChEBI" id="CHEBI:29950"/>
        <dbReference type="ChEBI" id="CHEBI:82612"/>
        <dbReference type="ChEBI" id="CHEBI:85445"/>
        <dbReference type="ChEBI" id="CHEBI:85448"/>
        <dbReference type="EC" id="2.1.1.63"/>
    </reaction>
</comment>
<evidence type="ECO:0000256" key="2">
    <source>
        <dbReference type="ARBA" id="ARBA00008711"/>
    </source>
</evidence>